<dbReference type="OrthoDB" id="2520729at2759"/>
<name>A0A061ANY3_RHOTO</name>
<feature type="compositionally biased region" description="Basic and acidic residues" evidence="1">
    <location>
        <begin position="85"/>
        <end position="105"/>
    </location>
</feature>
<organism evidence="2">
    <name type="scientific">Rhodotorula toruloides</name>
    <name type="common">Yeast</name>
    <name type="synonym">Rhodosporidium toruloides</name>
    <dbReference type="NCBI Taxonomy" id="5286"/>
    <lineage>
        <taxon>Eukaryota</taxon>
        <taxon>Fungi</taxon>
        <taxon>Dikarya</taxon>
        <taxon>Basidiomycota</taxon>
        <taxon>Pucciniomycotina</taxon>
        <taxon>Microbotryomycetes</taxon>
        <taxon>Sporidiobolales</taxon>
        <taxon>Sporidiobolaceae</taxon>
        <taxon>Rhodotorula</taxon>
    </lineage>
</organism>
<feature type="region of interest" description="Disordered" evidence="1">
    <location>
        <begin position="51"/>
        <end position="105"/>
    </location>
</feature>
<gene>
    <name evidence="2" type="ORF">RHTO0S_02e10198g</name>
</gene>
<dbReference type="AlphaFoldDB" id="A0A061ANY3"/>
<dbReference type="EMBL" id="LK052937">
    <property type="protein sequence ID" value="CDR37050.1"/>
    <property type="molecule type" value="Genomic_DNA"/>
</dbReference>
<protein>
    <submittedName>
        <fullName evidence="2">RHTO0S02e10198g1_1</fullName>
    </submittedName>
</protein>
<accession>A0A061ANY3</accession>
<evidence type="ECO:0000313" key="2">
    <source>
        <dbReference type="EMBL" id="CDR37050.1"/>
    </source>
</evidence>
<proteinExistence type="predicted"/>
<sequence>MLGPLIKAQLAAFLTKKLLESKAFVGAVHSLHGTVTRVQQGAYDTLLQATEEWERKNPPPHLKQDAASETHRPRVDESLESQNDSLRKFLEKTQRELEKERESKR</sequence>
<reference evidence="2" key="1">
    <citation type="journal article" date="2014" name="Genome Announc.">
        <title>Draft genome sequence of Rhodosporidium toruloides CECT1137, an oleaginous yeast of biotechnological interest.</title>
        <authorList>
            <person name="Morin N."/>
            <person name="Calcas X."/>
            <person name="Devillers H."/>
            <person name="Durrens P."/>
            <person name="Sherman D.J."/>
            <person name="Nicaud J.-M."/>
            <person name="Neuveglise C."/>
        </authorList>
    </citation>
    <scope>NUCLEOTIDE SEQUENCE</scope>
    <source>
        <strain evidence="2">CECT1137</strain>
    </source>
</reference>
<feature type="compositionally biased region" description="Basic and acidic residues" evidence="1">
    <location>
        <begin position="52"/>
        <end position="77"/>
    </location>
</feature>
<evidence type="ECO:0000256" key="1">
    <source>
        <dbReference type="SAM" id="MobiDB-lite"/>
    </source>
</evidence>